<dbReference type="EMBL" id="CM041533">
    <property type="protein sequence ID" value="KAI3374272.1"/>
    <property type="molecule type" value="Genomic_DNA"/>
</dbReference>
<comment type="caution">
    <text evidence="1">The sequence shown here is derived from an EMBL/GenBank/DDBJ whole genome shotgun (WGS) entry which is preliminary data.</text>
</comment>
<protein>
    <submittedName>
        <fullName evidence="1">Uncharacterized protein</fullName>
    </submittedName>
</protein>
<keyword evidence="2" id="KW-1185">Reference proteome</keyword>
<organism evidence="1 2">
    <name type="scientific">Scortum barcoo</name>
    <name type="common">barcoo grunter</name>
    <dbReference type="NCBI Taxonomy" id="214431"/>
    <lineage>
        <taxon>Eukaryota</taxon>
        <taxon>Metazoa</taxon>
        <taxon>Chordata</taxon>
        <taxon>Craniata</taxon>
        <taxon>Vertebrata</taxon>
        <taxon>Euteleostomi</taxon>
        <taxon>Actinopterygii</taxon>
        <taxon>Neopterygii</taxon>
        <taxon>Teleostei</taxon>
        <taxon>Neoteleostei</taxon>
        <taxon>Acanthomorphata</taxon>
        <taxon>Eupercaria</taxon>
        <taxon>Centrarchiformes</taxon>
        <taxon>Terapontoidei</taxon>
        <taxon>Terapontidae</taxon>
        <taxon>Scortum</taxon>
    </lineage>
</organism>
<sequence>MSWAQGVNATAMRAPSPSAVNYQARQVNYENSDNEEVMGQATGTPPQQRRRRRARKDAWRSMEGCYRCGEPGPHCTLLPSTIPKKYSSPASVKLERGGTMGELPPATTSSSLTLSHLRLGRLGHTRGLYVDCCINGTQCRALVDTGSTISLIRPGTLPGTAVSKPRGWKATKLRITTVTGERARMLGKRSLPVTVAKRSVGHEFWLANIQDSCIIGLDLLSKLRAVVDVPGATLYLDGGSCSTPFCW</sequence>
<gene>
    <name evidence="1" type="ORF">L3Q82_006119</name>
</gene>
<reference evidence="1" key="1">
    <citation type="submission" date="2022-04" db="EMBL/GenBank/DDBJ databases">
        <title>Jade perch genome.</title>
        <authorList>
            <person name="Chao B."/>
        </authorList>
    </citation>
    <scope>NUCLEOTIDE SEQUENCE</scope>
    <source>
        <strain evidence="1">CB-2022</strain>
    </source>
</reference>
<evidence type="ECO:0000313" key="1">
    <source>
        <dbReference type="EMBL" id="KAI3374272.1"/>
    </source>
</evidence>
<accession>A0ACB8X416</accession>
<dbReference type="Proteomes" id="UP000831701">
    <property type="component" value="Chromosome 3"/>
</dbReference>
<name>A0ACB8X416_9TELE</name>
<proteinExistence type="predicted"/>
<evidence type="ECO:0000313" key="2">
    <source>
        <dbReference type="Proteomes" id="UP000831701"/>
    </source>
</evidence>